<organism evidence="1 2">
    <name type="scientific">Amaricoccus solimangrovi</name>
    <dbReference type="NCBI Taxonomy" id="2589815"/>
    <lineage>
        <taxon>Bacteria</taxon>
        <taxon>Pseudomonadati</taxon>
        <taxon>Pseudomonadota</taxon>
        <taxon>Alphaproteobacteria</taxon>
        <taxon>Rhodobacterales</taxon>
        <taxon>Paracoccaceae</taxon>
        <taxon>Amaricoccus</taxon>
    </lineage>
</organism>
<comment type="caution">
    <text evidence="1">The sequence shown here is derived from an EMBL/GenBank/DDBJ whole genome shotgun (WGS) entry which is preliminary data.</text>
</comment>
<dbReference type="InterPro" id="IPR029058">
    <property type="entry name" value="AB_hydrolase_fold"/>
</dbReference>
<protein>
    <recommendedName>
        <fullName evidence="3">Alpha/beta hydrolase</fullName>
    </recommendedName>
</protein>
<dbReference type="OrthoDB" id="7694683at2"/>
<evidence type="ECO:0008006" key="3">
    <source>
        <dbReference type="Google" id="ProtNLM"/>
    </source>
</evidence>
<name>A0A501WD51_9RHOB</name>
<dbReference type="RefSeq" id="WP_140455761.1">
    <property type="nucleotide sequence ID" value="NZ_VFRP01000027.1"/>
</dbReference>
<accession>A0A501WD51</accession>
<keyword evidence="2" id="KW-1185">Reference proteome</keyword>
<proteinExistence type="predicted"/>
<dbReference type="AlphaFoldDB" id="A0A501WD51"/>
<dbReference type="Proteomes" id="UP000319255">
    <property type="component" value="Unassembled WGS sequence"/>
</dbReference>
<dbReference type="EMBL" id="VFRP01000027">
    <property type="protein sequence ID" value="TPE47873.1"/>
    <property type="molecule type" value="Genomic_DNA"/>
</dbReference>
<dbReference type="Gene3D" id="3.40.50.1820">
    <property type="entry name" value="alpha/beta hydrolase"/>
    <property type="match status" value="1"/>
</dbReference>
<evidence type="ECO:0000313" key="2">
    <source>
        <dbReference type="Proteomes" id="UP000319255"/>
    </source>
</evidence>
<reference evidence="1 2" key="1">
    <citation type="submission" date="2019-06" db="EMBL/GenBank/DDBJ databases">
        <title>A novel bacterium of genus Amaricoccus, isolated from marine sediment.</title>
        <authorList>
            <person name="Huang H."/>
            <person name="Mo K."/>
            <person name="Hu Y."/>
        </authorList>
    </citation>
    <scope>NUCLEOTIDE SEQUENCE [LARGE SCALE GENOMIC DNA]</scope>
    <source>
        <strain evidence="1 2">HB172011</strain>
    </source>
</reference>
<sequence length="292" mass="31654">MVRIAFVHGINNEKSTPQCIAERWWAALLRGWETLGLTQVERPQIDVGFYGTILANAVAGAKSRAVHQGGNTSGGHLGQAFLETYLRDMTGETLDCVPGAASPGDAVAQGPVKQRLVHAAAAVERHLRNHGKWLAKGYLPQAVAYIDDPGLAAQIGVTVRKQIFDTHDEETILIAHSLGTVVSYKLLAGDAKLRNRRVPLFMTLGSPLGIGMMRSILPARRTVPDPPVAAWVNAYRRDDFVALNRPLTRETIGLSGVDNIADGLNEEADPHSVEAYLSSPPICARIYDKLRA</sequence>
<gene>
    <name evidence="1" type="ORF">FJM51_19240</name>
</gene>
<evidence type="ECO:0000313" key="1">
    <source>
        <dbReference type="EMBL" id="TPE47873.1"/>
    </source>
</evidence>